<accession>A0ACB6SJZ8</accession>
<organism evidence="1 2">
    <name type="scientific">Macroventuria anomochaeta</name>
    <dbReference type="NCBI Taxonomy" id="301207"/>
    <lineage>
        <taxon>Eukaryota</taxon>
        <taxon>Fungi</taxon>
        <taxon>Dikarya</taxon>
        <taxon>Ascomycota</taxon>
        <taxon>Pezizomycotina</taxon>
        <taxon>Dothideomycetes</taxon>
        <taxon>Pleosporomycetidae</taxon>
        <taxon>Pleosporales</taxon>
        <taxon>Pleosporineae</taxon>
        <taxon>Didymellaceae</taxon>
        <taxon>Macroventuria</taxon>
    </lineage>
</organism>
<protein>
    <submittedName>
        <fullName evidence="1">Uncharacterized protein</fullName>
    </submittedName>
</protein>
<dbReference type="EMBL" id="MU006701">
    <property type="protein sequence ID" value="KAF2633938.1"/>
    <property type="molecule type" value="Genomic_DNA"/>
</dbReference>
<evidence type="ECO:0000313" key="2">
    <source>
        <dbReference type="Proteomes" id="UP000799754"/>
    </source>
</evidence>
<proteinExistence type="predicted"/>
<comment type="caution">
    <text evidence="1">The sequence shown here is derived from an EMBL/GenBank/DDBJ whole genome shotgun (WGS) entry which is preliminary data.</text>
</comment>
<gene>
    <name evidence="1" type="ORF">BU25DRAFT_381815</name>
</gene>
<evidence type="ECO:0000313" key="1">
    <source>
        <dbReference type="EMBL" id="KAF2633938.1"/>
    </source>
</evidence>
<sequence>MCFSDESSQFVQVFVGPEVDPATDTNIDPQRRRHKLQLLKHYIWERPYFRDALSGRNYFEPTGDNTWELVHPRLVDISSEDFRMVAEFLLDGDFGIRDPEDEEQVAETFAECMSAWKTAELLSMDDLLEHIVDKIRAARPWWDMWNVMAFACSIYESDITLQAHKDMKAMLSESIAELYDIYIEDDHLRSQFLARLKQLPQLRRDVHAEIVAQVDRRLQPQDEEVENDMDLYN</sequence>
<dbReference type="Proteomes" id="UP000799754">
    <property type="component" value="Unassembled WGS sequence"/>
</dbReference>
<reference evidence="1" key="1">
    <citation type="journal article" date="2020" name="Stud. Mycol.">
        <title>101 Dothideomycetes genomes: a test case for predicting lifestyles and emergence of pathogens.</title>
        <authorList>
            <person name="Haridas S."/>
            <person name="Albert R."/>
            <person name="Binder M."/>
            <person name="Bloem J."/>
            <person name="Labutti K."/>
            <person name="Salamov A."/>
            <person name="Andreopoulos B."/>
            <person name="Baker S."/>
            <person name="Barry K."/>
            <person name="Bills G."/>
            <person name="Bluhm B."/>
            <person name="Cannon C."/>
            <person name="Castanera R."/>
            <person name="Culley D."/>
            <person name="Daum C."/>
            <person name="Ezra D."/>
            <person name="Gonzalez J."/>
            <person name="Henrissat B."/>
            <person name="Kuo A."/>
            <person name="Liang C."/>
            <person name="Lipzen A."/>
            <person name="Lutzoni F."/>
            <person name="Magnuson J."/>
            <person name="Mondo S."/>
            <person name="Nolan M."/>
            <person name="Ohm R."/>
            <person name="Pangilinan J."/>
            <person name="Park H.-J."/>
            <person name="Ramirez L."/>
            <person name="Alfaro M."/>
            <person name="Sun H."/>
            <person name="Tritt A."/>
            <person name="Yoshinaga Y."/>
            <person name="Zwiers L.-H."/>
            <person name="Turgeon B."/>
            <person name="Goodwin S."/>
            <person name="Spatafora J."/>
            <person name="Crous P."/>
            <person name="Grigoriev I."/>
        </authorList>
    </citation>
    <scope>NUCLEOTIDE SEQUENCE</scope>
    <source>
        <strain evidence="1">CBS 525.71</strain>
    </source>
</reference>
<keyword evidence="2" id="KW-1185">Reference proteome</keyword>
<name>A0ACB6SJZ8_9PLEO</name>